<keyword evidence="4" id="KW-1185">Reference proteome</keyword>
<organism evidence="3 4">
    <name type="scientific">Talaromyces rugulosus</name>
    <name type="common">Penicillium rugulosum</name>
    <dbReference type="NCBI Taxonomy" id="121627"/>
    <lineage>
        <taxon>Eukaryota</taxon>
        <taxon>Fungi</taxon>
        <taxon>Dikarya</taxon>
        <taxon>Ascomycota</taxon>
        <taxon>Pezizomycotina</taxon>
        <taxon>Eurotiomycetes</taxon>
        <taxon>Eurotiomycetidae</taxon>
        <taxon>Eurotiales</taxon>
        <taxon>Trichocomaceae</taxon>
        <taxon>Talaromyces</taxon>
        <taxon>Talaromyces sect. Islandici</taxon>
    </lineage>
</organism>
<dbReference type="SUPFAM" id="SSF50129">
    <property type="entry name" value="GroES-like"/>
    <property type="match status" value="1"/>
</dbReference>
<dbReference type="PANTHER" id="PTHR11695:SF294">
    <property type="entry name" value="RETICULON-4-INTERACTING PROTEIN 1, MITOCHONDRIAL"/>
    <property type="match status" value="1"/>
</dbReference>
<dbReference type="Pfam" id="PF13602">
    <property type="entry name" value="ADH_zinc_N_2"/>
    <property type="match status" value="1"/>
</dbReference>
<dbReference type="OrthoDB" id="201656at2759"/>
<dbReference type="Gene3D" id="3.90.180.10">
    <property type="entry name" value="Medium-chain alcohol dehydrogenases, catalytic domain"/>
    <property type="match status" value="1"/>
</dbReference>
<dbReference type="AlphaFoldDB" id="A0A7H8R1C4"/>
<dbReference type="GO" id="GO:0016491">
    <property type="term" value="F:oxidoreductase activity"/>
    <property type="evidence" value="ECO:0007669"/>
    <property type="project" value="InterPro"/>
</dbReference>
<sequence>MAVAIPSTMKAWLWDTTSGGLEQNLYQSNTATRPGQTLQPNQVLVKVISMSLNPADYKVPEMGLIYKCVVSTPASPGMDFCGTVAATGSGVTNVKVGQLVFGCVVMPIQHGSLAEYLVIQEDLPVPVPDGVDADHAAAVGVAGQTALQVIEGQVKAGDHVFINGGSGGVGIFAIQIAKALGCQVTTTCSTRNVELLKSIGADEVLDYTSVDIVDLLRKRGPLFSLCLDMIGKPTELYRESHNFLLPGKRFSQVGNDSHLSTAARLITPKIFGGGQRPYQLVFFKNRPEDLKKIGDWMQEGKVKTVLDSVYEFDDAVQAYEKLKSHRARGKIVVHVAPRSTKSSSNASFTDKSEEKHKACQKRHSGPVILASKLSLADIQHLLDFKYRPEQDKHRWKLHRNGERKLHTLVVNKINKVQAADCETLQRAIMMTDALLDDQLLALKNKDNLRDNLLLAKSDQVFFRSADGSLEITGFPDRAIGFKPQQGDMRMVVVIRTATPISFASTMTELFFYLYGMFDLLPGTVAPQQKTFGFVTDSVNFQFAMIGPDRVLRVSEKLNWVAHQQLILEYLDHGIEDVLLAGCRAAVGGYE</sequence>
<dbReference type="Proteomes" id="UP000509510">
    <property type="component" value="Chromosome III"/>
</dbReference>
<evidence type="ECO:0000313" key="4">
    <source>
        <dbReference type="Proteomes" id="UP000509510"/>
    </source>
</evidence>
<dbReference type="InterPro" id="IPR036291">
    <property type="entry name" value="NAD(P)-bd_dom_sf"/>
</dbReference>
<proteinExistence type="predicted"/>
<dbReference type="InterPro" id="IPR020843">
    <property type="entry name" value="ER"/>
</dbReference>
<dbReference type="InterPro" id="IPR011032">
    <property type="entry name" value="GroES-like_sf"/>
</dbReference>
<dbReference type="GO" id="GO:0005739">
    <property type="term" value="C:mitochondrion"/>
    <property type="evidence" value="ECO:0007669"/>
    <property type="project" value="TreeGrafter"/>
</dbReference>
<dbReference type="EMBL" id="CP055900">
    <property type="protein sequence ID" value="QKX59565.1"/>
    <property type="molecule type" value="Genomic_DNA"/>
</dbReference>
<dbReference type="InterPro" id="IPR050700">
    <property type="entry name" value="YIM1/Zinc_Alcohol_DH_Fams"/>
</dbReference>
<dbReference type="PANTHER" id="PTHR11695">
    <property type="entry name" value="ALCOHOL DEHYDROGENASE RELATED"/>
    <property type="match status" value="1"/>
</dbReference>
<evidence type="ECO:0000256" key="1">
    <source>
        <dbReference type="SAM" id="MobiDB-lite"/>
    </source>
</evidence>
<feature type="domain" description="Enoyl reductase (ER)" evidence="2">
    <location>
        <begin position="20"/>
        <end position="333"/>
    </location>
</feature>
<evidence type="ECO:0000259" key="2">
    <source>
        <dbReference type="SMART" id="SM00829"/>
    </source>
</evidence>
<dbReference type="SUPFAM" id="SSF51735">
    <property type="entry name" value="NAD(P)-binding Rossmann-fold domains"/>
    <property type="match status" value="1"/>
</dbReference>
<gene>
    <name evidence="3" type="ORF">TRUGW13939_06702</name>
</gene>
<feature type="region of interest" description="Disordered" evidence="1">
    <location>
        <begin position="341"/>
        <end position="363"/>
    </location>
</feature>
<protein>
    <recommendedName>
        <fullName evidence="2">Enoyl reductase (ER) domain-containing protein</fullName>
    </recommendedName>
</protein>
<accession>A0A7H8R1C4</accession>
<name>A0A7H8R1C4_TALRU</name>
<evidence type="ECO:0000313" key="3">
    <source>
        <dbReference type="EMBL" id="QKX59565.1"/>
    </source>
</evidence>
<dbReference type="InterPro" id="IPR013154">
    <property type="entry name" value="ADH-like_N"/>
</dbReference>
<dbReference type="Gene3D" id="3.40.50.720">
    <property type="entry name" value="NAD(P)-binding Rossmann-like Domain"/>
    <property type="match status" value="1"/>
</dbReference>
<dbReference type="KEGG" id="trg:TRUGW13939_06702"/>
<dbReference type="SMART" id="SM00829">
    <property type="entry name" value="PKS_ER"/>
    <property type="match status" value="1"/>
</dbReference>
<dbReference type="Pfam" id="PF08240">
    <property type="entry name" value="ADH_N"/>
    <property type="match status" value="1"/>
</dbReference>
<dbReference type="GeneID" id="55994196"/>
<dbReference type="CDD" id="cd08267">
    <property type="entry name" value="MDR1"/>
    <property type="match status" value="1"/>
</dbReference>
<reference evidence="4" key="1">
    <citation type="submission" date="2020-06" db="EMBL/GenBank/DDBJ databases">
        <title>A chromosome-scale genome assembly of Talaromyces rugulosus W13939.</title>
        <authorList>
            <person name="Wang B."/>
            <person name="Guo L."/>
            <person name="Ye K."/>
            <person name="Wang L."/>
        </authorList>
    </citation>
    <scope>NUCLEOTIDE SEQUENCE [LARGE SCALE GENOMIC DNA]</scope>
    <source>
        <strain evidence="4">W13939</strain>
    </source>
</reference>
<dbReference type="RefSeq" id="XP_035345743.1">
    <property type="nucleotide sequence ID" value="XM_035489850.1"/>
</dbReference>